<dbReference type="InParanoid" id="A0A1B1AHA0"/>
<proteinExistence type="predicted"/>
<dbReference type="AlphaFoldDB" id="A0A1B1AHA0"/>
<dbReference type="KEGG" id="cbot:ATE48_08335"/>
<name>A0A1B1AHA0_9PROT</name>
<dbReference type="EMBL" id="CP013244">
    <property type="protein sequence ID" value="ANP45928.1"/>
    <property type="molecule type" value="Genomic_DNA"/>
</dbReference>
<accession>A0A1B1AHA0</accession>
<evidence type="ECO:0000313" key="1">
    <source>
        <dbReference type="EMBL" id="ANP45928.1"/>
    </source>
</evidence>
<sequence>MRYVCDAPNGATWFRFETEAEAEAEAALMRHVVDKYFRRYEGAARETYRAPQTAASFEQAIGLKDHIAKAMPLFLTLRAADGEGLATAMLPPGGRNQANFRIVIVGPANADPYENHEAAIEALAQHFNIELPREECFPYA</sequence>
<evidence type="ECO:0000313" key="2">
    <source>
        <dbReference type="Proteomes" id="UP000092498"/>
    </source>
</evidence>
<dbReference type="OrthoDB" id="8018220at2"/>
<organism evidence="1 2">
    <name type="scientific">Candidatus Viadribacter manganicus</name>
    <dbReference type="NCBI Taxonomy" id="1759059"/>
    <lineage>
        <taxon>Bacteria</taxon>
        <taxon>Pseudomonadati</taxon>
        <taxon>Pseudomonadota</taxon>
        <taxon>Alphaproteobacteria</taxon>
        <taxon>Hyphomonadales</taxon>
        <taxon>Hyphomonadaceae</taxon>
        <taxon>Candidatus Viadribacter</taxon>
    </lineage>
</organism>
<dbReference type="Proteomes" id="UP000092498">
    <property type="component" value="Chromosome"/>
</dbReference>
<reference evidence="1 2" key="1">
    <citation type="submission" date="2015-11" db="EMBL/GenBank/DDBJ databases">
        <title>Whole-Genome Sequence of Candidatus Oderbacter manganicum from the National Park Lower Oder Valley, Germany.</title>
        <authorList>
            <person name="Braun B."/>
            <person name="Liere K."/>
            <person name="Szewzyk U."/>
        </authorList>
    </citation>
    <scope>NUCLEOTIDE SEQUENCE [LARGE SCALE GENOMIC DNA]</scope>
    <source>
        <strain evidence="1 2">OTSz_A_272</strain>
    </source>
</reference>
<keyword evidence="2" id="KW-1185">Reference proteome</keyword>
<dbReference type="RefSeq" id="WP_066770062.1">
    <property type="nucleotide sequence ID" value="NZ_CP013244.1"/>
</dbReference>
<protein>
    <submittedName>
        <fullName evidence="1">Uncharacterized protein</fullName>
    </submittedName>
</protein>
<gene>
    <name evidence="1" type="ORF">ATE48_08335</name>
</gene>